<name>A0ABX9M7G8_9LEPT</name>
<accession>A0ABX9M7G8</accession>
<reference evidence="2" key="1">
    <citation type="submission" date="2018-05" db="EMBL/GenBank/DDBJ databases">
        <title>Leptospira yasudae sp. nov. and Leptospira stimsonii sp. nov., two pathogenic species of the genus Leptospira isolated from environmental sources.</title>
        <authorList>
            <person name="Casanovas-Massana A."/>
            <person name="Hamond C."/>
            <person name="Santos L.A."/>
            <person name="Hacker K.P."/>
            <person name="Balassiano I."/>
            <person name="Medeiros M.A."/>
            <person name="Reis M.G."/>
            <person name="Ko A.I."/>
            <person name="Wunder E.A."/>
        </authorList>
    </citation>
    <scope>NUCLEOTIDE SEQUENCE [LARGE SCALE GENOMIC DNA]</scope>
    <source>
        <strain evidence="2">B21</strain>
    </source>
</reference>
<organism evidence="1 2">
    <name type="scientific">Leptospira yasudae</name>
    <dbReference type="NCBI Taxonomy" id="2202201"/>
    <lineage>
        <taxon>Bacteria</taxon>
        <taxon>Pseudomonadati</taxon>
        <taxon>Spirochaetota</taxon>
        <taxon>Spirochaetia</taxon>
        <taxon>Leptospirales</taxon>
        <taxon>Leptospiraceae</taxon>
        <taxon>Leptospira</taxon>
    </lineage>
</organism>
<proteinExistence type="predicted"/>
<evidence type="ECO:0000313" key="1">
    <source>
        <dbReference type="EMBL" id="RHX81576.1"/>
    </source>
</evidence>
<gene>
    <name evidence="1" type="ORF">DLM77_05715</name>
</gene>
<sequence>MRRAHSIVSGKISIPFLSEKRVRKRYENSFFSSSLEFHESLLALRIFPKEIEIMGSKSKK</sequence>
<keyword evidence="2" id="KW-1185">Reference proteome</keyword>
<evidence type="ECO:0000313" key="2">
    <source>
        <dbReference type="Proteomes" id="UP000285569"/>
    </source>
</evidence>
<comment type="caution">
    <text evidence="1">The sequence shown here is derived from an EMBL/GenBank/DDBJ whole genome shotgun (WGS) entry which is preliminary data.</text>
</comment>
<dbReference type="Proteomes" id="UP000285569">
    <property type="component" value="Unassembled WGS sequence"/>
</dbReference>
<protein>
    <submittedName>
        <fullName evidence="1">Uncharacterized protein</fullName>
    </submittedName>
</protein>
<dbReference type="EMBL" id="QHCR01000002">
    <property type="protein sequence ID" value="RHX81576.1"/>
    <property type="molecule type" value="Genomic_DNA"/>
</dbReference>
<reference evidence="1 2" key="2">
    <citation type="journal article" date="2020" name="Int. J. Syst. Evol. Microbiol.">
        <title>Leptospira yasudae sp. nov. and Leptospira stimsonii sp. nov., two new species of the pathogenic group isolated from environmental sources.</title>
        <authorList>
            <person name="Casanovas-Massana A."/>
            <person name="Hamond C."/>
            <person name="Santos L.A."/>
            <person name="de Oliveira D."/>
            <person name="Hacker K.P."/>
            <person name="Balassiano I."/>
            <person name="Costa F."/>
            <person name="Medeiros M.A."/>
            <person name="Reis M.G."/>
            <person name="Ko A.I."/>
            <person name="Wunder E.A."/>
        </authorList>
    </citation>
    <scope>NUCLEOTIDE SEQUENCE [LARGE SCALE GENOMIC DNA]</scope>
    <source>
        <strain evidence="1 2">B21</strain>
    </source>
</reference>